<dbReference type="PANTHER" id="PTHR44591">
    <property type="entry name" value="STRESS RESPONSE REGULATOR PROTEIN 1"/>
    <property type="match status" value="1"/>
</dbReference>
<keyword evidence="6" id="KW-0808">Transferase</keyword>
<gene>
    <name evidence="6" type="primary">spo0F</name>
    <name evidence="6" type="ORF">DESHY_30097</name>
</gene>
<evidence type="ECO:0000259" key="5">
    <source>
        <dbReference type="PROSITE" id="PS50110"/>
    </source>
</evidence>
<name>K8DZC1_9FIRM</name>
<dbReference type="OrthoDB" id="9808843at2"/>
<dbReference type="AlphaFoldDB" id="K8DZC1"/>
<dbReference type="EMBL" id="CAOS01000010">
    <property type="protein sequence ID" value="CCO08407.1"/>
    <property type="molecule type" value="Genomic_DNA"/>
</dbReference>
<dbReference type="PANTHER" id="PTHR44591:SF3">
    <property type="entry name" value="RESPONSE REGULATORY DOMAIN-CONTAINING PROTEIN"/>
    <property type="match status" value="1"/>
</dbReference>
<keyword evidence="2 4" id="KW-0597">Phosphoprotein</keyword>
<dbReference type="Gene3D" id="3.40.50.2300">
    <property type="match status" value="1"/>
</dbReference>
<comment type="caution">
    <text evidence="6">The sequence shown here is derived from an EMBL/GenBank/DDBJ whole genome shotgun (WGS) entry which is preliminary data.</text>
</comment>
<dbReference type="SMART" id="SM00448">
    <property type="entry name" value="REC"/>
    <property type="match status" value="1"/>
</dbReference>
<dbReference type="eggNOG" id="COG0745">
    <property type="taxonomic scope" value="Bacteria"/>
</dbReference>
<evidence type="ECO:0000313" key="7">
    <source>
        <dbReference type="Proteomes" id="UP000009315"/>
    </source>
</evidence>
<dbReference type="GO" id="GO:0000160">
    <property type="term" value="P:phosphorelay signal transduction system"/>
    <property type="evidence" value="ECO:0007669"/>
    <property type="project" value="InterPro"/>
</dbReference>
<organism evidence="6 7">
    <name type="scientific">Desulforamulus hydrothermalis Lam5 = DSM 18033</name>
    <dbReference type="NCBI Taxonomy" id="1121428"/>
    <lineage>
        <taxon>Bacteria</taxon>
        <taxon>Bacillati</taxon>
        <taxon>Bacillota</taxon>
        <taxon>Clostridia</taxon>
        <taxon>Eubacteriales</taxon>
        <taxon>Peptococcaceae</taxon>
        <taxon>Desulforamulus</taxon>
    </lineage>
</organism>
<dbReference type="Pfam" id="PF00072">
    <property type="entry name" value="Response_reg"/>
    <property type="match status" value="1"/>
</dbReference>
<dbReference type="RefSeq" id="WP_008411809.1">
    <property type="nucleotide sequence ID" value="NZ_CAOS01000010.1"/>
</dbReference>
<proteinExistence type="predicted"/>
<dbReference type="InterPro" id="IPR050595">
    <property type="entry name" value="Bact_response_regulator"/>
</dbReference>
<dbReference type="Proteomes" id="UP000009315">
    <property type="component" value="Unassembled WGS sequence"/>
</dbReference>
<protein>
    <recommendedName>
        <fullName evidence="1">Stage 0 sporulation protein A homolog</fullName>
    </recommendedName>
</protein>
<evidence type="ECO:0000256" key="2">
    <source>
        <dbReference type="ARBA" id="ARBA00022553"/>
    </source>
</evidence>
<feature type="domain" description="Response regulatory" evidence="5">
    <location>
        <begin position="6"/>
        <end position="120"/>
    </location>
</feature>
<comment type="function">
    <text evidence="3">May play the central regulatory role in sporulation. It may be an element of the effector pathway responsible for the activation of sporulation genes in response to nutritional stress. Spo0A may act in concert with spo0H (a sigma factor) to control the expression of some genes that are critical to the sporulation process.</text>
</comment>
<reference evidence="6 7" key="1">
    <citation type="journal article" date="2013" name="Genome Announc.">
        <title>Genome Sequence of the Sulfate-Reducing Bacterium Desulfotomaculum hydrothermale Lam5(T).</title>
        <authorList>
            <person name="Amin O."/>
            <person name="Fardeau M.L."/>
            <person name="Valette O."/>
            <person name="Hirschler-Rea A."/>
            <person name="Barbe V."/>
            <person name="Medigue C."/>
            <person name="Vacherie B."/>
            <person name="Ollivier B."/>
            <person name="Bertin P.N."/>
            <person name="Dolla A."/>
        </authorList>
    </citation>
    <scope>NUCLEOTIDE SEQUENCE [LARGE SCALE GENOMIC DNA]</scope>
    <source>
        <strain evidence="7">Lam5 / DSM 18033</strain>
    </source>
</reference>
<dbReference type="SUPFAM" id="SSF52172">
    <property type="entry name" value="CheY-like"/>
    <property type="match status" value="1"/>
</dbReference>
<sequence>MSNNVDVLIIDDQPGVRRLLLEALAEEGLAVKAAGSGAEGLQMLAACRPYLVLLDMKMPGMNGVETLQEIRRHDMTLPVVMMSAYGDLEVMEQTRHLEVTHYLSKPFDLDEVRLLVRTVLAERLPVKGRQADIG</sequence>
<evidence type="ECO:0000313" key="6">
    <source>
        <dbReference type="EMBL" id="CCO08407.1"/>
    </source>
</evidence>
<evidence type="ECO:0000256" key="4">
    <source>
        <dbReference type="PROSITE-ProRule" id="PRU00169"/>
    </source>
</evidence>
<dbReference type="InterPro" id="IPR001789">
    <property type="entry name" value="Sig_transdc_resp-reg_receiver"/>
</dbReference>
<dbReference type="GO" id="GO:0016740">
    <property type="term" value="F:transferase activity"/>
    <property type="evidence" value="ECO:0007669"/>
    <property type="project" value="UniProtKB-KW"/>
</dbReference>
<dbReference type="STRING" id="1121428.DESHY_30097"/>
<evidence type="ECO:0000256" key="1">
    <source>
        <dbReference type="ARBA" id="ARBA00018672"/>
    </source>
</evidence>
<dbReference type="InterPro" id="IPR011006">
    <property type="entry name" value="CheY-like_superfamily"/>
</dbReference>
<feature type="modified residue" description="4-aspartylphosphate" evidence="4">
    <location>
        <position position="55"/>
    </location>
</feature>
<accession>K8DZC1</accession>
<keyword evidence="7" id="KW-1185">Reference proteome</keyword>
<evidence type="ECO:0000256" key="3">
    <source>
        <dbReference type="ARBA" id="ARBA00024867"/>
    </source>
</evidence>
<dbReference type="PROSITE" id="PS50110">
    <property type="entry name" value="RESPONSE_REGULATORY"/>
    <property type="match status" value="1"/>
</dbReference>